<comment type="caution">
    <text evidence="3">The sequence shown here is derived from an EMBL/GenBank/DDBJ whole genome shotgun (WGS) entry which is preliminary data.</text>
</comment>
<feature type="domain" description="DUF1559" evidence="2">
    <location>
        <begin position="43"/>
        <end position="352"/>
    </location>
</feature>
<dbReference type="NCBIfam" id="TIGR02532">
    <property type="entry name" value="IV_pilin_GFxxxE"/>
    <property type="match status" value="1"/>
</dbReference>
<reference evidence="3 4" key="1">
    <citation type="journal article" date="2020" name="Syst. Appl. Microbiol.">
        <title>Alienimonas chondri sp. nov., a novel planctomycete isolated from the biofilm of the red alga Chondrus crispus.</title>
        <authorList>
            <person name="Vitorino I."/>
            <person name="Albuquerque L."/>
            <person name="Wiegand S."/>
            <person name="Kallscheuer N."/>
            <person name="da Costa M.S."/>
            <person name="Lobo-da-Cunha A."/>
            <person name="Jogler C."/>
            <person name="Lage O.M."/>
        </authorList>
    </citation>
    <scope>NUCLEOTIDE SEQUENCE [LARGE SCALE GENOMIC DNA]</scope>
    <source>
        <strain evidence="3 4">LzC2</strain>
    </source>
</reference>
<dbReference type="RefSeq" id="WP_171188250.1">
    <property type="nucleotide sequence ID" value="NZ_WTPX01000101.1"/>
</dbReference>
<evidence type="ECO:0000259" key="2">
    <source>
        <dbReference type="Pfam" id="PF07596"/>
    </source>
</evidence>
<dbReference type="EMBL" id="WTPX01000101">
    <property type="protein sequence ID" value="NNJ26837.1"/>
    <property type="molecule type" value="Genomic_DNA"/>
</dbReference>
<keyword evidence="4" id="KW-1185">Reference proteome</keyword>
<keyword evidence="1" id="KW-1133">Transmembrane helix</keyword>
<name>A0ABX1VHW2_9PLAN</name>
<dbReference type="InterPro" id="IPR011453">
    <property type="entry name" value="DUF1559"/>
</dbReference>
<evidence type="ECO:0000256" key="1">
    <source>
        <dbReference type="SAM" id="Phobius"/>
    </source>
</evidence>
<feature type="transmembrane region" description="Helical" evidence="1">
    <location>
        <begin position="21"/>
        <end position="42"/>
    </location>
</feature>
<proteinExistence type="predicted"/>
<keyword evidence="1" id="KW-0812">Transmembrane</keyword>
<evidence type="ECO:0000313" key="4">
    <source>
        <dbReference type="Proteomes" id="UP000609651"/>
    </source>
</evidence>
<accession>A0ABX1VHW2</accession>
<dbReference type="PANTHER" id="PTHR30093:SF2">
    <property type="entry name" value="TYPE II SECRETION SYSTEM PROTEIN H"/>
    <property type="match status" value="1"/>
</dbReference>
<dbReference type="InterPro" id="IPR012902">
    <property type="entry name" value="N_methyl_site"/>
</dbReference>
<dbReference type="InterPro" id="IPR045584">
    <property type="entry name" value="Pilin-like"/>
</dbReference>
<dbReference type="PROSITE" id="PS00409">
    <property type="entry name" value="PROKAR_NTER_METHYL"/>
    <property type="match status" value="1"/>
</dbReference>
<dbReference type="SUPFAM" id="SSF54523">
    <property type="entry name" value="Pili subunits"/>
    <property type="match status" value="1"/>
</dbReference>
<dbReference type="Proteomes" id="UP000609651">
    <property type="component" value="Unassembled WGS sequence"/>
</dbReference>
<dbReference type="NCBIfam" id="TIGR04294">
    <property type="entry name" value="pre_pil_HX9DG"/>
    <property type="match status" value="1"/>
</dbReference>
<dbReference type="InterPro" id="IPR027558">
    <property type="entry name" value="Pre_pil_HX9DG_C"/>
</dbReference>
<protein>
    <recommendedName>
        <fullName evidence="2">DUF1559 domain-containing protein</fullName>
    </recommendedName>
</protein>
<dbReference type="Gene3D" id="3.30.700.10">
    <property type="entry name" value="Glycoprotein, Type 4 Pilin"/>
    <property type="match status" value="1"/>
</dbReference>
<keyword evidence="1" id="KW-0472">Membrane</keyword>
<gene>
    <name evidence="3" type="ORF">LzC2_29320</name>
</gene>
<dbReference type="Pfam" id="PF07963">
    <property type="entry name" value="N_methyl"/>
    <property type="match status" value="1"/>
</dbReference>
<sequence>MSFPTSPRGRSRSARRTGFTLIELLVVIAIIAILVSLLLPAVQQAREAARKSQCQNNLKQLGLALHNYHSTYKLFPAASAGHNTPDPDRSGIYGEDNRLRVSGFVPLLPYMDQTALWNQISRPLDRDGDPSSADDVFRAGGGRPWRGAYTPWRTQVATLLCPSDGKNPNGVGETNYSFCRGDNGRGISHWSNATNPRSRAAARGMFDQFTWRGIRDMRDGSINTILMGENGRWDGAAFFQSAVVRNGSSGYGGSIHNDPFTNCRDAVSSDVDPGMYADSELARRVERGNRWNDGITPMTGFLTILSPNGPSCLSSGWDGSNGVISAGSFHSGGVQVCLGDGSVRFISETIDNGESGAVNSKNSGRSNYGVWGALGSRAGGETVEEF</sequence>
<dbReference type="Pfam" id="PF07596">
    <property type="entry name" value="SBP_bac_10"/>
    <property type="match status" value="1"/>
</dbReference>
<dbReference type="PANTHER" id="PTHR30093">
    <property type="entry name" value="GENERAL SECRETION PATHWAY PROTEIN G"/>
    <property type="match status" value="1"/>
</dbReference>
<evidence type="ECO:0000313" key="3">
    <source>
        <dbReference type="EMBL" id="NNJ26837.1"/>
    </source>
</evidence>
<organism evidence="3 4">
    <name type="scientific">Alienimonas chondri</name>
    <dbReference type="NCBI Taxonomy" id="2681879"/>
    <lineage>
        <taxon>Bacteria</taxon>
        <taxon>Pseudomonadati</taxon>
        <taxon>Planctomycetota</taxon>
        <taxon>Planctomycetia</taxon>
        <taxon>Planctomycetales</taxon>
        <taxon>Planctomycetaceae</taxon>
        <taxon>Alienimonas</taxon>
    </lineage>
</organism>